<dbReference type="RefSeq" id="WP_179463093.1">
    <property type="nucleotide sequence ID" value="NZ_JACBZX010000001.1"/>
</dbReference>
<evidence type="ECO:0000259" key="3">
    <source>
        <dbReference type="Pfam" id="PF00501"/>
    </source>
</evidence>
<dbReference type="PANTHER" id="PTHR43201:SF5">
    <property type="entry name" value="MEDIUM-CHAIN ACYL-COA LIGASE ACSF2, MITOCHONDRIAL"/>
    <property type="match status" value="1"/>
</dbReference>
<dbReference type="AlphaFoldDB" id="A0A852X5R4"/>
<dbReference type="Pfam" id="PF00501">
    <property type="entry name" value="AMP-binding"/>
    <property type="match status" value="1"/>
</dbReference>
<keyword evidence="6" id="KW-1185">Reference proteome</keyword>
<evidence type="ECO:0000256" key="2">
    <source>
        <dbReference type="ARBA" id="ARBA00022598"/>
    </source>
</evidence>
<proteinExistence type="inferred from homology"/>
<protein>
    <submittedName>
        <fullName evidence="5">Acyl-CoA synthetase (AMP-forming)/AMP-acid ligase II</fullName>
    </submittedName>
</protein>
<dbReference type="Gene3D" id="3.40.50.12780">
    <property type="entry name" value="N-terminal domain of ligase-like"/>
    <property type="match status" value="1"/>
</dbReference>
<keyword evidence="2 5" id="KW-0436">Ligase</keyword>
<dbReference type="SUPFAM" id="SSF56801">
    <property type="entry name" value="Acetyl-CoA synthetase-like"/>
    <property type="match status" value="1"/>
</dbReference>
<dbReference type="InterPro" id="IPR045851">
    <property type="entry name" value="AMP-bd_C_sf"/>
</dbReference>
<comment type="caution">
    <text evidence="5">The sequence shown here is derived from an EMBL/GenBank/DDBJ whole genome shotgun (WGS) entry which is preliminary data.</text>
</comment>
<dbReference type="FunFam" id="3.30.300.30:FF:000008">
    <property type="entry name" value="2,3-dihydroxybenzoate-AMP ligase"/>
    <property type="match status" value="1"/>
</dbReference>
<dbReference type="InterPro" id="IPR000873">
    <property type="entry name" value="AMP-dep_synth/lig_dom"/>
</dbReference>
<evidence type="ECO:0000313" key="6">
    <source>
        <dbReference type="Proteomes" id="UP000592181"/>
    </source>
</evidence>
<gene>
    <name evidence="5" type="ORF">BJY28_002246</name>
</gene>
<dbReference type="InterPro" id="IPR042099">
    <property type="entry name" value="ANL_N_sf"/>
</dbReference>
<comment type="similarity">
    <text evidence="1">Belongs to the ATP-dependent AMP-binding enzyme family.</text>
</comment>
<dbReference type="PANTHER" id="PTHR43201">
    <property type="entry name" value="ACYL-COA SYNTHETASE"/>
    <property type="match status" value="1"/>
</dbReference>
<dbReference type="InterPro" id="IPR025110">
    <property type="entry name" value="AMP-bd_C"/>
</dbReference>
<reference evidence="5 6" key="1">
    <citation type="submission" date="2020-07" db="EMBL/GenBank/DDBJ databases">
        <title>Sequencing the genomes of 1000 actinobacteria strains.</title>
        <authorList>
            <person name="Klenk H.-P."/>
        </authorList>
    </citation>
    <scope>NUCLEOTIDE SEQUENCE [LARGE SCALE GENOMIC DNA]</scope>
    <source>
        <strain evidence="5 6">DSM 24723</strain>
    </source>
</reference>
<feature type="domain" description="AMP-dependent synthetase/ligase" evidence="3">
    <location>
        <begin position="27"/>
        <end position="396"/>
    </location>
</feature>
<accession>A0A852X5R4</accession>
<feature type="domain" description="AMP-binding enzyme C-terminal" evidence="4">
    <location>
        <begin position="447"/>
        <end position="523"/>
    </location>
</feature>
<sequence length="534" mass="57498">MKPDLSQVDPLGYNLATRTNLGDVVVRTAALFPDRVAVVDRGEEITYARLAETVDRLGHGLRSLGLEPGTPVALTMMNSWQMLATYYACARAGLVCMPTNFLLSADDQRWILDDARPAALVTDAAFRPLHEQLLPGLESVTAVVITDESDPEPVAGRDTRSWRGLVDQAPDGPVEVIVEDRDTVQCLYTSGTTSRPKGVLVSHAAVHTALLSNALAIRMSWGPNPPVMLVVLPMFHVTALNTLSMPVILMGGTVVLVGAAFDPALSLDAMEQQRATHTMMLPMMHQACVAEQQRRQRDLSSVTTAIYAMAPMPEELLEEVDRLYPQAEVILGSGQTEVVPATTMQWPEHRRTAAASWGPQAVSVLTKTMGPDGRVLGPGETGEIVYRAPNVCSGYWNNPGANAEAFAHGWFHSGDIGHLDEDAVIWFTDRLKDIIKSGGENVSSVAVEAVVLGAEGVAEASVVGVPHERWGEAVCAVVVADGSVPEAELEERVVAHAKQRLAGFQVPKSVVVVAELPKTATGKILKQQVREVVR</sequence>
<dbReference type="Proteomes" id="UP000592181">
    <property type="component" value="Unassembled WGS sequence"/>
</dbReference>
<dbReference type="EMBL" id="JACBZX010000001">
    <property type="protein sequence ID" value="NYG37777.1"/>
    <property type="molecule type" value="Genomic_DNA"/>
</dbReference>
<dbReference type="Pfam" id="PF13193">
    <property type="entry name" value="AMP-binding_C"/>
    <property type="match status" value="1"/>
</dbReference>
<evidence type="ECO:0000259" key="4">
    <source>
        <dbReference type="Pfam" id="PF13193"/>
    </source>
</evidence>
<dbReference type="GO" id="GO:0031956">
    <property type="term" value="F:medium-chain fatty acid-CoA ligase activity"/>
    <property type="evidence" value="ECO:0007669"/>
    <property type="project" value="TreeGrafter"/>
</dbReference>
<dbReference type="GO" id="GO:0006631">
    <property type="term" value="P:fatty acid metabolic process"/>
    <property type="evidence" value="ECO:0007669"/>
    <property type="project" value="TreeGrafter"/>
</dbReference>
<evidence type="ECO:0000256" key="1">
    <source>
        <dbReference type="ARBA" id="ARBA00006432"/>
    </source>
</evidence>
<evidence type="ECO:0000313" key="5">
    <source>
        <dbReference type="EMBL" id="NYG37777.1"/>
    </source>
</evidence>
<name>A0A852X5R4_9MICO</name>
<dbReference type="Gene3D" id="3.30.300.30">
    <property type="match status" value="1"/>
</dbReference>
<organism evidence="5 6">
    <name type="scientific">Janibacter alkaliphilus</name>
    <dbReference type="NCBI Taxonomy" id="1069963"/>
    <lineage>
        <taxon>Bacteria</taxon>
        <taxon>Bacillati</taxon>
        <taxon>Actinomycetota</taxon>
        <taxon>Actinomycetes</taxon>
        <taxon>Micrococcales</taxon>
        <taxon>Intrasporangiaceae</taxon>
        <taxon>Janibacter</taxon>
    </lineage>
</organism>